<evidence type="ECO:0000256" key="4">
    <source>
        <dbReference type="ARBA" id="ARBA00004769"/>
    </source>
</evidence>
<evidence type="ECO:0000313" key="9">
    <source>
        <dbReference type="Proteomes" id="UP000642107"/>
    </source>
</evidence>
<proteinExistence type="predicted"/>
<dbReference type="CDD" id="cd01169">
    <property type="entry name" value="HMPP_kinase"/>
    <property type="match status" value="1"/>
</dbReference>
<dbReference type="SUPFAM" id="SSF53613">
    <property type="entry name" value="Ribokinase-like"/>
    <property type="match status" value="1"/>
</dbReference>
<accession>A0ABR9DRY9</accession>
<dbReference type="Pfam" id="PF03070">
    <property type="entry name" value="TENA_THI-4"/>
    <property type="match status" value="1"/>
</dbReference>
<evidence type="ECO:0000256" key="3">
    <source>
        <dbReference type="ARBA" id="ARBA00003848"/>
    </source>
</evidence>
<dbReference type="EMBL" id="JACZDF010000005">
    <property type="protein sequence ID" value="MBD9699918.1"/>
    <property type="molecule type" value="Genomic_DNA"/>
</dbReference>
<feature type="domain" description="Thiaminase-2/PQQC" evidence="6">
    <location>
        <begin position="303"/>
        <end position="486"/>
    </location>
</feature>
<reference evidence="8 9" key="1">
    <citation type="submission" date="2020-09" db="EMBL/GenBank/DDBJ databases">
        <title>Flavimobilis rhizosphaerae sp. nov., isolated from rhizosphere soil of Spartina alterniflora.</title>
        <authorList>
            <person name="Hanqin C."/>
        </authorList>
    </citation>
    <scope>NUCLEOTIDE SEQUENCE [LARGE SCALE GENOMIC DNA]</scope>
    <source>
        <strain evidence="8 9">GY 10621</strain>
    </source>
</reference>
<dbReference type="InterPro" id="IPR029056">
    <property type="entry name" value="Ribokinase-like"/>
</dbReference>
<dbReference type="Gene3D" id="1.20.910.10">
    <property type="entry name" value="Heme oxygenase-like"/>
    <property type="match status" value="1"/>
</dbReference>
<evidence type="ECO:0000259" key="7">
    <source>
        <dbReference type="Pfam" id="PF08543"/>
    </source>
</evidence>
<dbReference type="PANTHER" id="PTHR20858">
    <property type="entry name" value="PHOSPHOMETHYLPYRIMIDINE KINASE"/>
    <property type="match status" value="1"/>
</dbReference>
<dbReference type="InterPro" id="IPR013749">
    <property type="entry name" value="PM/HMP-P_kinase-1"/>
</dbReference>
<dbReference type="CDD" id="cd19365">
    <property type="entry name" value="TenA_C-like"/>
    <property type="match status" value="1"/>
</dbReference>
<comment type="caution">
    <text evidence="8">The sequence shown here is derived from an EMBL/GenBank/DDBJ whole genome shotgun (WGS) entry which is preliminary data.</text>
</comment>
<dbReference type="InterPro" id="IPR004305">
    <property type="entry name" value="Thiaminase-2/PQQC"/>
</dbReference>
<dbReference type="RefSeq" id="WP_192280580.1">
    <property type="nucleotide sequence ID" value="NZ_JACZDF010000005.1"/>
</dbReference>
<keyword evidence="5" id="KW-0784">Thiamine biosynthesis</keyword>
<protein>
    <submittedName>
        <fullName evidence="8">Bifunctional hydroxymethylpyrimidine kinase/phosphomethylpyrimidine kinase</fullName>
    </submittedName>
</protein>
<dbReference type="InterPro" id="IPR016084">
    <property type="entry name" value="Haem_Oase-like_multi-hlx"/>
</dbReference>
<evidence type="ECO:0000256" key="1">
    <source>
        <dbReference type="ARBA" id="ARBA00000151"/>
    </source>
</evidence>
<dbReference type="Pfam" id="PF08543">
    <property type="entry name" value="Phos_pyr_kin"/>
    <property type="match status" value="1"/>
</dbReference>
<keyword evidence="8" id="KW-0808">Transferase</keyword>
<dbReference type="SUPFAM" id="SSF48613">
    <property type="entry name" value="Heme oxygenase-like"/>
    <property type="match status" value="1"/>
</dbReference>
<dbReference type="Gene3D" id="3.40.1190.20">
    <property type="match status" value="1"/>
</dbReference>
<sequence>MTAPGRGTVPRVLTIAGTDPTGGAGLQADLKSIAAHGGYGMGVVTALVAQNTQGVRGVHTPPVGFLTTQLDAVSDDVAIDAVKIGMLGSVTAAAEVTAWIARVRPPVVVLDPVMVATSGDRLLEPDAEDAVRELLAHVDLVTPNRPELAVILGEPVAATWEEALDQGRRLSVRSGVTVLVKGGHFPGDVVRDALVDATGVVDVVEGPRVRTRCTHGTGCSLSAALATLHAHHGAWVPALAEARAWLTESLEAADLLDVGRGHGPVSHLASLWRTAAPRTTPGRVAAEWWDEIAVVRAETDTLPFVSALADGSLHEDAFSWYLAQDALYLRDYARVLAHASALAPTPDEQAFWASSAHGAIAAEVELHASWLGDGQLFDARPAPTTIAYVDHLLGLAARGGYGPLVAGLLPCFWMYVDLGERLLAGLGPSHPYARWIETYGDPAFRASTDRAIEIVTTLAASAGPAEREAMLEAFRRSAQHERDFFAAPVLARPAPERVRV</sequence>
<organism evidence="8 9">
    <name type="scientific">Flavimobilis rhizosphaerae</name>
    <dbReference type="NCBI Taxonomy" id="2775421"/>
    <lineage>
        <taxon>Bacteria</taxon>
        <taxon>Bacillati</taxon>
        <taxon>Actinomycetota</taxon>
        <taxon>Actinomycetes</taxon>
        <taxon>Micrococcales</taxon>
        <taxon>Jonesiaceae</taxon>
        <taxon>Flavimobilis</taxon>
    </lineage>
</organism>
<comment type="catalytic activity">
    <reaction evidence="2">
        <text>4-amino-2-methyl-5-(phosphooxymethyl)pyrimidine + ATP = 4-amino-2-methyl-5-(diphosphooxymethyl)pyrimidine + ADP</text>
        <dbReference type="Rhea" id="RHEA:19893"/>
        <dbReference type="ChEBI" id="CHEBI:30616"/>
        <dbReference type="ChEBI" id="CHEBI:57841"/>
        <dbReference type="ChEBI" id="CHEBI:58354"/>
        <dbReference type="ChEBI" id="CHEBI:456216"/>
        <dbReference type="EC" id="2.7.4.7"/>
    </reaction>
</comment>
<keyword evidence="9" id="KW-1185">Reference proteome</keyword>
<evidence type="ECO:0000256" key="5">
    <source>
        <dbReference type="ARBA" id="ARBA00022977"/>
    </source>
</evidence>
<dbReference type="GO" id="GO:0016301">
    <property type="term" value="F:kinase activity"/>
    <property type="evidence" value="ECO:0007669"/>
    <property type="project" value="UniProtKB-KW"/>
</dbReference>
<evidence type="ECO:0000313" key="8">
    <source>
        <dbReference type="EMBL" id="MBD9699918.1"/>
    </source>
</evidence>
<comment type="catalytic activity">
    <reaction evidence="1">
        <text>4-amino-5-hydroxymethyl-2-methylpyrimidine + ATP = 4-amino-2-methyl-5-(phosphooxymethyl)pyrimidine + ADP + H(+)</text>
        <dbReference type="Rhea" id="RHEA:23096"/>
        <dbReference type="ChEBI" id="CHEBI:15378"/>
        <dbReference type="ChEBI" id="CHEBI:16892"/>
        <dbReference type="ChEBI" id="CHEBI:30616"/>
        <dbReference type="ChEBI" id="CHEBI:58354"/>
        <dbReference type="ChEBI" id="CHEBI:456216"/>
        <dbReference type="EC" id="2.7.1.49"/>
    </reaction>
</comment>
<evidence type="ECO:0000259" key="6">
    <source>
        <dbReference type="Pfam" id="PF03070"/>
    </source>
</evidence>
<gene>
    <name evidence="8" type="ORF">IGS67_10505</name>
</gene>
<evidence type="ECO:0000256" key="2">
    <source>
        <dbReference type="ARBA" id="ARBA00000565"/>
    </source>
</evidence>
<dbReference type="PANTHER" id="PTHR20858:SF17">
    <property type="entry name" value="HYDROXYMETHYLPYRIMIDINE_PHOSPHOMETHYLPYRIMIDINE KINASE THI20-RELATED"/>
    <property type="match status" value="1"/>
</dbReference>
<dbReference type="NCBIfam" id="TIGR00097">
    <property type="entry name" value="HMP-P_kinase"/>
    <property type="match status" value="1"/>
</dbReference>
<dbReference type="NCBIfam" id="NF011301">
    <property type="entry name" value="PRK14713.1"/>
    <property type="match status" value="1"/>
</dbReference>
<keyword evidence="8" id="KW-0418">Kinase</keyword>
<comment type="pathway">
    <text evidence="4">Cofactor biosynthesis; thiamine diphosphate biosynthesis; 4-amino-2-methyl-5-diphosphomethylpyrimidine from 5-amino-1-(5-phospho-D-ribosyl)imidazole: step 3/3.</text>
</comment>
<name>A0ABR9DRY9_9MICO</name>
<dbReference type="Proteomes" id="UP000642107">
    <property type="component" value="Unassembled WGS sequence"/>
</dbReference>
<dbReference type="InterPro" id="IPR004399">
    <property type="entry name" value="HMP/HMP-P_kinase_dom"/>
</dbReference>
<feature type="domain" description="Pyridoxamine kinase/Phosphomethylpyrimidine kinase" evidence="7">
    <location>
        <begin position="19"/>
        <end position="265"/>
    </location>
</feature>
<comment type="function">
    <text evidence="3">Catalyzes the phosphorylation of hydroxymethylpyrimidine phosphate (HMP-P) to HMP-PP, and of HMP to HMP-P.</text>
</comment>